<dbReference type="InterPro" id="IPR035986">
    <property type="entry name" value="PKD_dom_sf"/>
</dbReference>
<sequence>MKFENTKSIGYGDRWKHVFSRMFLMVFLAVFSFSLYAQDSDNTEFWFVAPDASKSHADRPTFLMITTGDKPATVTISMPKNKYFKSRTDTIMSMDAKSHWKFEFKDVQVDSVENTYTSSGKVTDKGILITSTAPISAYYQIDGGNQKEIFTLKGKKALGEDFYMPFQQAYVNSGASYKEDAFRQIQIVASEDETEVTVVPANGNLIDLSDNSIVNSGSSKTKKLNKGQTLLWRGEKFDTQLTGSRVTSTKPIAVTLFEDCNSVVGQSSIDPIGDQMVPVNKLGQNYIVVKGFSYGGNVTDHVGVLAVEDNTVIKVGDFEEQTLQKGKYYSWNLGVGATNPQAYSVTSNRPVYCMHQSAAGSEVGGSLLPSLYSISARRITFFKGDMNINSMFLVFRESAKDGFVMDGDSLKVTVGEVGFEDWRYAKVDIKASGGNRVCTIENDKGAFSLGYFLGAATTSSLYGYFSAFGTFSFESDVIAHCGDSYTFSAPYAKSYKWLYNGEEISNEATFVATKSGEYTLTVDQDQYKITDKTYLKLQNFSHILSAPEQLLENKAYNFTIKLNPDDDPDNYFSTTYLWNFGEGASVPTSTEAGVEVFYSSSGTKNISLTIWNHDANCDTTITRTIEVLDKSEGIVLYWRTDTKDRDWNNVKNWAKDPEGQNPIEVIPADYTKVYLPGKAANYPSLTQENTDWTHYGQPEADEIVFRYGSELHYQHELKYNKAYINYNWGYYGDSPASGQQPPLSLENAEILQRDAWHILAAPLKSMASGDFSLAGRPFSWQTQFTVTTPGSVAEGDLSEAFPTNDVALATTNNAIAVKMAGYESGKVGHKDQTNLEGLKGVIEIPYFENESLKAHYTAHNYDALAKKSYFYYFDTRTLKLLNSPLGSMSRSDEAYRFVYETELNEPPSNAVYEMPLNTEGMGDSNEVMVGNPFLAPIDAKAFAEENTENIDDSQGYKLLSEDEKIWEQHYFTEGSIIPAWKAFIVTVKPNVTTLSFPFTVTLPSQTENEENGLDASVTGLRSGSADGALSVHIQKAGIESGDCAILQNNRNTNNTEIRKMILPEGHEAPEIFFMSSGGDLSYLVRNLGQGENEVPIGVKTSDVHSCLALEFRNIAAFTASTGAKAILVDKHLNVRQDLVHSPVYRFTQQASGLDKQYVDKNRFVLQLGGETGTIGQEDPEDGINIMYRSGILKVTSDENIDAVSVYDLYGRLVFSVHSVNLSQYTHPIALQGKLFLVRVKTASGKEKVKKIMGN</sequence>
<proteinExistence type="predicted"/>
<dbReference type="InterPro" id="IPR022409">
    <property type="entry name" value="PKD/Chitinase_dom"/>
</dbReference>
<protein>
    <submittedName>
        <fullName evidence="2">Putative membrane protein</fullName>
    </submittedName>
</protein>
<dbReference type="Gene3D" id="2.60.40.10">
    <property type="entry name" value="Immunoglobulins"/>
    <property type="match status" value="1"/>
</dbReference>
<dbReference type="SMART" id="SM00089">
    <property type="entry name" value="PKD"/>
    <property type="match status" value="1"/>
</dbReference>
<dbReference type="KEGG" id="psac:PSM36_0972"/>
<name>A0A1R3T3G2_9BACT</name>
<dbReference type="EMBL" id="LT605205">
    <property type="protein sequence ID" value="SCD19798.1"/>
    <property type="molecule type" value="Genomic_DNA"/>
</dbReference>
<evidence type="ECO:0000313" key="2">
    <source>
        <dbReference type="EMBL" id="SCD19798.1"/>
    </source>
</evidence>
<dbReference type="PROSITE" id="PS50093">
    <property type="entry name" value="PKD"/>
    <property type="match status" value="1"/>
</dbReference>
<dbReference type="CDD" id="cd00146">
    <property type="entry name" value="PKD"/>
    <property type="match status" value="1"/>
</dbReference>
<dbReference type="AlphaFoldDB" id="A0A1R3T3G2"/>
<organism evidence="2 3">
    <name type="scientific">Proteiniphilum saccharofermentans</name>
    <dbReference type="NCBI Taxonomy" id="1642647"/>
    <lineage>
        <taxon>Bacteria</taxon>
        <taxon>Pseudomonadati</taxon>
        <taxon>Bacteroidota</taxon>
        <taxon>Bacteroidia</taxon>
        <taxon>Bacteroidales</taxon>
        <taxon>Dysgonomonadaceae</taxon>
        <taxon>Proteiniphilum</taxon>
    </lineage>
</organism>
<dbReference type="InterPro" id="IPR013783">
    <property type="entry name" value="Ig-like_fold"/>
</dbReference>
<dbReference type="InterPro" id="IPR035234">
    <property type="entry name" value="IgGFc-bd_N"/>
</dbReference>
<evidence type="ECO:0000313" key="3">
    <source>
        <dbReference type="Proteomes" id="UP000187464"/>
    </source>
</evidence>
<accession>A0A1R3T3G2</accession>
<reference evidence="2 3" key="1">
    <citation type="submission" date="2016-08" db="EMBL/GenBank/DDBJ databases">
        <authorList>
            <person name="Seilhamer J.J."/>
        </authorList>
    </citation>
    <scope>NUCLEOTIDE SEQUENCE [LARGE SCALE GENOMIC DNA]</scope>
    <source>
        <strain evidence="2">M3/6</strain>
    </source>
</reference>
<dbReference type="SUPFAM" id="SSF49299">
    <property type="entry name" value="PKD domain"/>
    <property type="match status" value="1"/>
</dbReference>
<dbReference type="Pfam" id="PF00801">
    <property type="entry name" value="PKD"/>
    <property type="match status" value="1"/>
</dbReference>
<dbReference type="STRING" id="1642647.PSM36_0972"/>
<evidence type="ECO:0000259" key="1">
    <source>
        <dbReference type="PROSITE" id="PS50093"/>
    </source>
</evidence>
<dbReference type="PANTHER" id="PTHR46534:SF1">
    <property type="entry name" value="IGGFC-BINDING PROTEIN N-TERMINAL DOMAIN-CONTAINING PROTEIN"/>
    <property type="match status" value="1"/>
</dbReference>
<gene>
    <name evidence="2" type="ORF">PSM36_0972</name>
</gene>
<dbReference type="Pfam" id="PF17517">
    <property type="entry name" value="IgGFc_binding"/>
    <property type="match status" value="1"/>
</dbReference>
<feature type="domain" description="PKD" evidence="1">
    <location>
        <begin position="574"/>
        <end position="632"/>
    </location>
</feature>
<dbReference type="Proteomes" id="UP000187464">
    <property type="component" value="Chromosome I"/>
</dbReference>
<keyword evidence="3" id="KW-1185">Reference proteome</keyword>
<dbReference type="RefSeq" id="WP_026326969.1">
    <property type="nucleotide sequence ID" value="NZ_LT605205.1"/>
</dbReference>
<dbReference type="NCBIfam" id="NF033708">
    <property type="entry name" value="T9SS_Cterm_ChiA"/>
    <property type="match status" value="1"/>
</dbReference>
<dbReference type="PANTHER" id="PTHR46534">
    <property type="entry name" value="IGGFC_BINDING DOMAIN-CONTAINING PROTEIN"/>
    <property type="match status" value="1"/>
</dbReference>
<dbReference type="InterPro" id="IPR000601">
    <property type="entry name" value="PKD_dom"/>
</dbReference>